<protein>
    <submittedName>
        <fullName evidence="2">Uncharacterized protein</fullName>
    </submittedName>
</protein>
<gene>
    <name evidence="2" type="ORF">BD311DRAFT_282980</name>
</gene>
<feature type="region of interest" description="Disordered" evidence="1">
    <location>
        <begin position="74"/>
        <end position="93"/>
    </location>
</feature>
<proteinExistence type="predicted"/>
<dbReference type="AlphaFoldDB" id="A0A4Q9N1V3"/>
<dbReference type="EMBL" id="ML143388">
    <property type="protein sequence ID" value="TBU34459.1"/>
    <property type="molecule type" value="Genomic_DNA"/>
</dbReference>
<feature type="region of interest" description="Disordered" evidence="1">
    <location>
        <begin position="170"/>
        <end position="190"/>
    </location>
</feature>
<organism evidence="2">
    <name type="scientific">Dichomitus squalens</name>
    <dbReference type="NCBI Taxonomy" id="114155"/>
    <lineage>
        <taxon>Eukaryota</taxon>
        <taxon>Fungi</taxon>
        <taxon>Dikarya</taxon>
        <taxon>Basidiomycota</taxon>
        <taxon>Agaricomycotina</taxon>
        <taxon>Agaricomycetes</taxon>
        <taxon>Polyporales</taxon>
        <taxon>Polyporaceae</taxon>
        <taxon>Dichomitus</taxon>
    </lineage>
</organism>
<evidence type="ECO:0000256" key="1">
    <source>
        <dbReference type="SAM" id="MobiDB-lite"/>
    </source>
</evidence>
<feature type="compositionally biased region" description="Basic and acidic residues" evidence="1">
    <location>
        <begin position="172"/>
        <end position="190"/>
    </location>
</feature>
<reference evidence="2" key="1">
    <citation type="submission" date="2019-01" db="EMBL/GenBank/DDBJ databases">
        <title>Draft genome sequences of three monokaryotic isolates of the white-rot basidiomycete fungus Dichomitus squalens.</title>
        <authorList>
            <consortium name="DOE Joint Genome Institute"/>
            <person name="Lopez S.C."/>
            <person name="Andreopoulos B."/>
            <person name="Pangilinan J."/>
            <person name="Lipzen A."/>
            <person name="Riley R."/>
            <person name="Ahrendt S."/>
            <person name="Ng V."/>
            <person name="Barry K."/>
            <person name="Daum C."/>
            <person name="Grigoriev I.V."/>
            <person name="Hilden K.S."/>
            <person name="Makela M.R."/>
            <person name="de Vries R.P."/>
        </authorList>
    </citation>
    <scope>NUCLEOTIDE SEQUENCE [LARGE SCALE GENOMIC DNA]</scope>
    <source>
        <strain evidence="2">OM18370.1</strain>
    </source>
</reference>
<name>A0A4Q9N1V3_9APHY</name>
<evidence type="ECO:0000313" key="2">
    <source>
        <dbReference type="EMBL" id="TBU34459.1"/>
    </source>
</evidence>
<dbReference type="Proteomes" id="UP000292957">
    <property type="component" value="Unassembled WGS sequence"/>
</dbReference>
<sequence length="190" mass="21985">MKREERRRCGSRQGEFVWEWWGGTRVRPAHLASERGRVSRIVARWRGRTDRHTKVTFSARVRSELTRQHVKLERNTRSRSTMSGRIPHQRHRKDTQSAHELLSLCTSLQLRAAGLSWRIGWQGIAIRTSRRARRALQTILSTLGLDLTVFEFVSGGAAQQASLSDQCCSSRRQHESASRAREARRQVWTS</sequence>
<accession>A0A4Q9N1V3</accession>